<keyword evidence="2" id="KW-1003">Cell membrane</keyword>
<dbReference type="EMBL" id="LMXI01000175">
    <property type="protein sequence ID" value="KRT59303.1"/>
    <property type="molecule type" value="Genomic_DNA"/>
</dbReference>
<keyword evidence="4" id="KW-0547">Nucleotide-binding</keyword>
<dbReference type="SUPFAM" id="SSF52540">
    <property type="entry name" value="P-loop containing nucleoside triphosphate hydrolases"/>
    <property type="match status" value="1"/>
</dbReference>
<evidence type="ECO:0000313" key="13">
    <source>
        <dbReference type="Proteomes" id="UP000051634"/>
    </source>
</evidence>
<evidence type="ECO:0000313" key="11">
    <source>
        <dbReference type="EMBL" id="KRT59303.1"/>
    </source>
</evidence>
<evidence type="ECO:0000256" key="4">
    <source>
        <dbReference type="ARBA" id="ARBA00022741"/>
    </source>
</evidence>
<evidence type="ECO:0000256" key="6">
    <source>
        <dbReference type="ARBA" id="ARBA00023004"/>
    </source>
</evidence>
<evidence type="ECO:0000313" key="10">
    <source>
        <dbReference type="EMBL" id="KRT53630.1"/>
    </source>
</evidence>
<dbReference type="Pfam" id="PF08402">
    <property type="entry name" value="TOBE_2"/>
    <property type="match status" value="1"/>
</dbReference>
<dbReference type="EMBL" id="LDXT01000096">
    <property type="protein sequence ID" value="KRT53630.1"/>
    <property type="molecule type" value="Genomic_DNA"/>
</dbReference>
<evidence type="ECO:0000256" key="1">
    <source>
        <dbReference type="ARBA" id="ARBA00022448"/>
    </source>
</evidence>
<evidence type="ECO:0000256" key="5">
    <source>
        <dbReference type="ARBA" id="ARBA00022840"/>
    </source>
</evidence>
<organism evidence="10 13">
    <name type="scientific">endosymbiont of Ridgeia piscesae</name>
    <dbReference type="NCBI Taxonomy" id="54398"/>
    <lineage>
        <taxon>Bacteria</taxon>
        <taxon>Pseudomonadati</taxon>
        <taxon>Pseudomonadota</taxon>
        <taxon>Gammaproteobacteria</taxon>
        <taxon>sulfur-oxidizing symbionts</taxon>
    </lineage>
</organism>
<keyword evidence="7" id="KW-0406">Ion transport</keyword>
<dbReference type="Proteomes" id="UP000051634">
    <property type="component" value="Unassembled WGS sequence"/>
</dbReference>
<dbReference type="Gene3D" id="3.40.50.300">
    <property type="entry name" value="P-loop containing nucleotide triphosphate hydrolases"/>
    <property type="match status" value="1"/>
</dbReference>
<accession>A0A0T5YTM2</accession>
<dbReference type="SMART" id="SM00382">
    <property type="entry name" value="AAA"/>
    <property type="match status" value="1"/>
</dbReference>
<protein>
    <submittedName>
        <fullName evidence="10">ABC-type spermidine/putrescine transport system ATPase component-like protein</fullName>
    </submittedName>
    <submittedName>
        <fullName evidence="11">Iron(III) transport system ATP-binding protein</fullName>
    </submittedName>
</protein>
<dbReference type="FunFam" id="3.40.50.300:FF:000425">
    <property type="entry name" value="Probable ABC transporter, ATP-binding subunit"/>
    <property type="match status" value="1"/>
</dbReference>
<reference evidence="12 13" key="1">
    <citation type="submission" date="2015-11" db="EMBL/GenBank/DDBJ databases">
        <title>The genome of Candidatus Endoriftia persephone in Ridgeia piscesae and population structure of the North Eastern Pacific vestimentiferan symbionts.</title>
        <authorList>
            <person name="Perez M."/>
            <person name="Juniper K.S."/>
        </authorList>
    </citation>
    <scope>NUCLEOTIDE SEQUENCE [LARGE SCALE GENOMIC DNA]</scope>
    <source>
        <strain evidence="11">Ind10</strain>
        <strain evidence="10">Ind11</strain>
    </source>
</reference>
<dbReference type="InterPro" id="IPR017871">
    <property type="entry name" value="ABC_transporter-like_CS"/>
</dbReference>
<evidence type="ECO:0000256" key="3">
    <source>
        <dbReference type="ARBA" id="ARBA00022496"/>
    </source>
</evidence>
<dbReference type="PANTHER" id="PTHR42781">
    <property type="entry name" value="SPERMIDINE/PUTRESCINE IMPORT ATP-BINDING PROTEIN POTA"/>
    <property type="match status" value="1"/>
</dbReference>
<keyword evidence="1" id="KW-0813">Transport</keyword>
<keyword evidence="5 11" id="KW-0067">ATP-binding</keyword>
<gene>
    <name evidence="10" type="ORF">Ga0074115_10665</name>
    <name evidence="11" type="ORF">Ga0076813_15192</name>
</gene>
<dbReference type="Proteomes" id="UP000051276">
    <property type="component" value="Unassembled WGS sequence"/>
</dbReference>
<dbReference type="PROSITE" id="PS50893">
    <property type="entry name" value="ABC_TRANSPORTER_2"/>
    <property type="match status" value="1"/>
</dbReference>
<dbReference type="GO" id="GO:0043190">
    <property type="term" value="C:ATP-binding cassette (ABC) transporter complex"/>
    <property type="evidence" value="ECO:0007669"/>
    <property type="project" value="InterPro"/>
</dbReference>
<evidence type="ECO:0000313" key="12">
    <source>
        <dbReference type="Proteomes" id="UP000051276"/>
    </source>
</evidence>
<evidence type="ECO:0000259" key="9">
    <source>
        <dbReference type="PROSITE" id="PS50893"/>
    </source>
</evidence>
<dbReference type="GO" id="GO:0005524">
    <property type="term" value="F:ATP binding"/>
    <property type="evidence" value="ECO:0007669"/>
    <property type="project" value="UniProtKB-KW"/>
</dbReference>
<dbReference type="PROSITE" id="PS00211">
    <property type="entry name" value="ABC_TRANSPORTER_1"/>
    <property type="match status" value="1"/>
</dbReference>
<dbReference type="GO" id="GO:0015697">
    <property type="term" value="P:quaternary ammonium group transport"/>
    <property type="evidence" value="ECO:0007669"/>
    <property type="project" value="UniProtKB-ARBA"/>
</dbReference>
<dbReference type="GO" id="GO:0015408">
    <property type="term" value="F:ABC-type ferric iron transporter activity"/>
    <property type="evidence" value="ECO:0007669"/>
    <property type="project" value="InterPro"/>
</dbReference>
<dbReference type="Pfam" id="PF00005">
    <property type="entry name" value="ABC_tran"/>
    <property type="match status" value="1"/>
</dbReference>
<dbReference type="GO" id="GO:0016887">
    <property type="term" value="F:ATP hydrolysis activity"/>
    <property type="evidence" value="ECO:0007669"/>
    <property type="project" value="InterPro"/>
</dbReference>
<dbReference type="InterPro" id="IPR008995">
    <property type="entry name" value="Mo/tungstate-bd_C_term_dom"/>
</dbReference>
<dbReference type="InterPro" id="IPR003439">
    <property type="entry name" value="ABC_transporter-like_ATP-bd"/>
</dbReference>
<dbReference type="RefSeq" id="WP_057955968.1">
    <property type="nucleotide sequence ID" value="NZ_KQ556901.1"/>
</dbReference>
<dbReference type="InterPro" id="IPR027417">
    <property type="entry name" value="P-loop_NTPase"/>
</dbReference>
<dbReference type="PANTHER" id="PTHR42781:SF4">
    <property type="entry name" value="SPERMIDINE_PUTRESCINE IMPORT ATP-BINDING PROTEIN POTA"/>
    <property type="match status" value="1"/>
</dbReference>
<dbReference type="InterPro" id="IPR050093">
    <property type="entry name" value="ABC_SmlMolc_Importer"/>
</dbReference>
<proteinExistence type="predicted"/>
<sequence length="350" mass="38661">MTQLLEIEGLHCRYADQDVVTDLSLNVSAGMLSCLLGPSGCGKTTVLRAIAGFESIKQGEIRLNGQIVSSPGYTLPPERRGLGMVFQDYALFPHLSVANNIDFGLQRISRFERRRKVEQMLELVGLEGYGQRFPHELSGGQQQRVAVARAMAPEPPLLLLDEPFSNLDVELRERLAADVRDILKARGTAAIFVTHDQHEAFVMGEQVGVMQAGKILQWDSPFNLYHEPADRFVADFIGEGRFLKGRLSAPDRVETPLGEIQGNRAYGWPRGAAVEVLLRPDDITLAPGAGLGCRIIERAFRGAQTLYTLALPEGGELLSLLPSHNDYRVGERTGVKIQVEHLILFRQGPQ</sequence>
<dbReference type="InterPro" id="IPR013611">
    <property type="entry name" value="Transp-assoc_OB_typ2"/>
</dbReference>
<dbReference type="InterPro" id="IPR015853">
    <property type="entry name" value="ABC_transpr_FbpC"/>
</dbReference>
<dbReference type="Gene3D" id="2.40.50.100">
    <property type="match status" value="1"/>
</dbReference>
<comment type="caution">
    <text evidence="10">The sequence shown here is derived from an EMBL/GenBank/DDBJ whole genome shotgun (WGS) entry which is preliminary data.</text>
</comment>
<name>A0A0T5YTM2_9GAMM</name>
<feature type="domain" description="ABC transporter" evidence="9">
    <location>
        <begin position="5"/>
        <end position="237"/>
    </location>
</feature>
<keyword evidence="13" id="KW-1185">Reference proteome</keyword>
<dbReference type="InterPro" id="IPR003593">
    <property type="entry name" value="AAA+_ATPase"/>
</dbReference>
<evidence type="ECO:0000256" key="2">
    <source>
        <dbReference type="ARBA" id="ARBA00022475"/>
    </source>
</evidence>
<dbReference type="AlphaFoldDB" id="A0A0T5YTM2"/>
<evidence type="ECO:0000256" key="7">
    <source>
        <dbReference type="ARBA" id="ARBA00023065"/>
    </source>
</evidence>
<keyword evidence="6" id="KW-0408">Iron</keyword>
<keyword evidence="8" id="KW-0472">Membrane</keyword>
<dbReference type="CDD" id="cd03259">
    <property type="entry name" value="ABC_Carb_Solutes_like"/>
    <property type="match status" value="1"/>
</dbReference>
<dbReference type="PATRIC" id="fig|54398.3.peg.544"/>
<keyword evidence="3" id="KW-0410">Iron transport</keyword>
<dbReference type="SUPFAM" id="SSF50331">
    <property type="entry name" value="MOP-like"/>
    <property type="match status" value="1"/>
</dbReference>
<evidence type="ECO:0000256" key="8">
    <source>
        <dbReference type="ARBA" id="ARBA00023136"/>
    </source>
</evidence>
<dbReference type="STRING" id="54398.Ga0074115_10665"/>
<dbReference type="OrthoDB" id="9802264at2"/>